<dbReference type="AlphaFoldDB" id="A0A2S8BJ86"/>
<organism evidence="2 3">
    <name type="scientific">Mycobacterium talmoniae</name>
    <dbReference type="NCBI Taxonomy" id="1858794"/>
    <lineage>
        <taxon>Bacteria</taxon>
        <taxon>Bacillati</taxon>
        <taxon>Actinomycetota</taxon>
        <taxon>Actinomycetes</taxon>
        <taxon>Mycobacteriales</taxon>
        <taxon>Mycobacteriaceae</taxon>
        <taxon>Mycobacterium</taxon>
    </lineage>
</organism>
<evidence type="ECO:0000313" key="3">
    <source>
        <dbReference type="Proteomes" id="UP000238296"/>
    </source>
</evidence>
<dbReference type="Pfam" id="PF09990">
    <property type="entry name" value="DUF2231"/>
    <property type="match status" value="1"/>
</dbReference>
<name>A0A2S8BJ86_9MYCO</name>
<feature type="domain" description="DUF2231" evidence="1">
    <location>
        <begin position="50"/>
        <end position="178"/>
    </location>
</feature>
<dbReference type="EMBL" id="PPEA01000447">
    <property type="protein sequence ID" value="PQM46689.1"/>
    <property type="molecule type" value="Genomic_DNA"/>
</dbReference>
<dbReference type="InterPro" id="IPR019251">
    <property type="entry name" value="DUF2231_TM"/>
</dbReference>
<dbReference type="Proteomes" id="UP000238296">
    <property type="component" value="Unassembled WGS sequence"/>
</dbReference>
<accession>A0A2S8BJ86</accession>
<proteinExistence type="predicted"/>
<reference evidence="2 3" key="1">
    <citation type="journal article" date="2017" name="Int. J. Syst. Evol. Microbiol.">
        <title>Mycobacterium talmoniae sp. nov., a slowly growing mycobacterium isolated from human respiratory samples.</title>
        <authorList>
            <person name="Davidson R.M."/>
            <person name="DeGroote M.A."/>
            <person name="Marola J.L."/>
            <person name="Buss S."/>
            <person name="Jones V."/>
            <person name="McNeil M.R."/>
            <person name="Freifeld A.G."/>
            <person name="Elaine Epperson L."/>
            <person name="Hasan N.A."/>
            <person name="Jackson M."/>
            <person name="Iwen P.C."/>
            <person name="Salfinger M."/>
            <person name="Strong M."/>
        </authorList>
    </citation>
    <scope>NUCLEOTIDE SEQUENCE [LARGE SCALE GENOMIC DNA]</scope>
    <source>
        <strain evidence="2 3">ATCC BAA-2683</strain>
    </source>
</reference>
<gene>
    <name evidence="2" type="ORF">C1Y40_03126</name>
</gene>
<sequence>MPASIPPRALTDRLEQAEELDAPAQAIARKARQLLAPRGLKETVSGTRVGHPVHPPLTDLVIGTFTSATLLDLLAPRTGERAAGRLIALGIGAAIPTAVTGVNDWADTELADETVRRVGLVHAAVNDVALLLYGASLVARWRGKRTRGVLLALAGAAVLQGGGYLGGHLSFVRGVGVNQTVFDPGPPEWTPVAKASELTDGQPRSGDAGGNPVCWPATAASSMPSTTAAGTAAACSARATSTATW</sequence>
<protein>
    <recommendedName>
        <fullName evidence="1">DUF2231 domain-containing protein</fullName>
    </recommendedName>
</protein>
<comment type="caution">
    <text evidence="2">The sequence shown here is derived from an EMBL/GenBank/DDBJ whole genome shotgun (WGS) entry which is preliminary data.</text>
</comment>
<evidence type="ECO:0000259" key="1">
    <source>
        <dbReference type="Pfam" id="PF09990"/>
    </source>
</evidence>
<evidence type="ECO:0000313" key="2">
    <source>
        <dbReference type="EMBL" id="PQM46689.1"/>
    </source>
</evidence>